<feature type="domain" description="DUF2345" evidence="1">
    <location>
        <begin position="12"/>
        <end position="96"/>
    </location>
</feature>
<evidence type="ECO:0000313" key="2">
    <source>
        <dbReference type="EMBL" id="SBV87673.1"/>
    </source>
</evidence>
<accession>A0A1M4L3D2</accession>
<reference evidence="3" key="1">
    <citation type="submission" date="2016-07" db="EMBL/GenBank/DDBJ databases">
        <authorList>
            <person name="Florea S."/>
            <person name="Webb J.S."/>
            <person name="Jaromczyk J."/>
            <person name="Schardl C.L."/>
        </authorList>
    </citation>
    <scope>NUCLEOTIDE SEQUENCE [LARGE SCALE GENOMIC DNA]</scope>
</reference>
<dbReference type="EMBL" id="FLUK01000129">
    <property type="protein sequence ID" value="SBV87673.1"/>
    <property type="molecule type" value="Genomic_DNA"/>
</dbReference>
<dbReference type="Proteomes" id="UP000184997">
    <property type="component" value="Unassembled WGS sequence"/>
</dbReference>
<dbReference type="InterPro" id="IPR018769">
    <property type="entry name" value="VgrG2_DUF2345"/>
</dbReference>
<dbReference type="Pfam" id="PF10106">
    <property type="entry name" value="DUF2345"/>
    <property type="match status" value="1"/>
</dbReference>
<evidence type="ECO:0000313" key="3">
    <source>
        <dbReference type="Proteomes" id="UP000184997"/>
    </source>
</evidence>
<evidence type="ECO:0000259" key="1">
    <source>
        <dbReference type="Pfam" id="PF10106"/>
    </source>
</evidence>
<organism evidence="2 3">
    <name type="scientific">Xanthomonas graminis pv. graminis</name>
    <dbReference type="NCBI Taxonomy" id="134874"/>
    <lineage>
        <taxon>Bacteria</taxon>
        <taxon>Pseudomonadati</taxon>
        <taxon>Pseudomonadota</taxon>
        <taxon>Gammaproteobacteria</taxon>
        <taxon>Lysobacterales</taxon>
        <taxon>Lysobacteraceae</taxon>
        <taxon>Xanthomonas</taxon>
        <taxon>Xanthomonas translucens group</taxon>
        <taxon>Xanthomonas graminis</taxon>
    </lineage>
</organism>
<gene>
    <name evidence="2" type="ORF">XTGNCPPB3709_1600</name>
</gene>
<proteinExistence type="predicted"/>
<name>A0A1M4L3D2_9XANT</name>
<dbReference type="AlphaFoldDB" id="A0A1M4L3D2"/>
<protein>
    <recommendedName>
        <fullName evidence="1">DUF2345 domain-containing protein</fullName>
    </recommendedName>
</protein>
<sequence length="130" mass="13019">MLAAAVDGGQTQANSLSLVSGEGELDVQAQSDEVRVQSKEGLKLISANAEVELAAGKTIHLAVAGGASVTIEGGNITVACPGTITVQASKKSFVGPVQQAYLLPAFAKSVCIPCLLQAMGKGQALSPVNG</sequence>